<dbReference type="InterPro" id="IPR035965">
    <property type="entry name" value="PAS-like_dom_sf"/>
</dbReference>
<dbReference type="PATRIC" id="fig|1196324.3.peg.3217"/>
<dbReference type="InterPro" id="IPR000700">
    <property type="entry name" value="PAS-assoc_C"/>
</dbReference>
<keyword evidence="1 2" id="KW-0807">Transducer</keyword>
<feature type="domain" description="Methyl-accepting transducer" evidence="4">
    <location>
        <begin position="102"/>
        <end position="273"/>
    </location>
</feature>
<protein>
    <submittedName>
        <fullName evidence="6">Methyl-accepting chemotaxis sensory transducer</fullName>
    </submittedName>
</protein>
<dbReference type="eggNOG" id="COG0840">
    <property type="taxonomic scope" value="Bacteria"/>
</dbReference>
<dbReference type="InterPro" id="IPR004089">
    <property type="entry name" value="MCPsignal_dom"/>
</dbReference>
<dbReference type="Gene3D" id="3.30.450.20">
    <property type="entry name" value="PAS domain"/>
    <property type="match status" value="1"/>
</dbReference>
<dbReference type="Proteomes" id="UP000004080">
    <property type="component" value="Unassembled WGS sequence"/>
</dbReference>
<dbReference type="SUPFAM" id="SSF55785">
    <property type="entry name" value="PYP-like sensor domain (PAS domain)"/>
    <property type="match status" value="1"/>
</dbReference>
<comment type="caution">
    <text evidence="6">The sequence shown here is derived from an EMBL/GenBank/DDBJ whole genome shotgun (WGS) entry which is preliminary data.</text>
</comment>
<dbReference type="GO" id="GO:0016020">
    <property type="term" value="C:membrane"/>
    <property type="evidence" value="ECO:0007669"/>
    <property type="project" value="InterPro"/>
</dbReference>
<evidence type="ECO:0000313" key="7">
    <source>
        <dbReference type="Proteomes" id="UP000004080"/>
    </source>
</evidence>
<name>I8AFT8_9BACL</name>
<evidence type="ECO:0000259" key="4">
    <source>
        <dbReference type="PROSITE" id="PS50111"/>
    </source>
</evidence>
<evidence type="ECO:0000313" key="6">
    <source>
        <dbReference type="EMBL" id="EIT84249.1"/>
    </source>
</evidence>
<proteinExistence type="predicted"/>
<evidence type="ECO:0000256" key="2">
    <source>
        <dbReference type="PROSITE-ProRule" id="PRU00284"/>
    </source>
</evidence>
<dbReference type="STRING" id="1196324.A374_15723"/>
<dbReference type="CDD" id="cd00130">
    <property type="entry name" value="PAS"/>
    <property type="match status" value="1"/>
</dbReference>
<dbReference type="PANTHER" id="PTHR32089">
    <property type="entry name" value="METHYL-ACCEPTING CHEMOTAXIS PROTEIN MCPB"/>
    <property type="match status" value="1"/>
</dbReference>
<dbReference type="Gene3D" id="6.10.250.3200">
    <property type="match status" value="1"/>
</dbReference>
<dbReference type="SUPFAM" id="SSF58104">
    <property type="entry name" value="Methyl-accepting chemotaxis protein (MCP) signaling domain"/>
    <property type="match status" value="1"/>
</dbReference>
<dbReference type="PROSITE" id="PS50113">
    <property type="entry name" value="PAC"/>
    <property type="match status" value="1"/>
</dbReference>
<dbReference type="OrthoDB" id="9765776at2"/>
<dbReference type="Pfam" id="PF00015">
    <property type="entry name" value="MCPsignal"/>
    <property type="match status" value="1"/>
</dbReference>
<accession>I8AFT8</accession>
<dbReference type="RefSeq" id="WP_007203217.1">
    <property type="nucleotide sequence ID" value="NZ_AKKV01000036.1"/>
</dbReference>
<dbReference type="PROSITE" id="PS50111">
    <property type="entry name" value="CHEMOTAXIS_TRANSDUC_2"/>
    <property type="match status" value="1"/>
</dbReference>
<dbReference type="GO" id="GO:0007165">
    <property type="term" value="P:signal transduction"/>
    <property type="evidence" value="ECO:0007669"/>
    <property type="project" value="UniProtKB-KW"/>
</dbReference>
<dbReference type="AlphaFoldDB" id="I8AFT8"/>
<dbReference type="NCBIfam" id="TIGR00229">
    <property type="entry name" value="sensory_box"/>
    <property type="match status" value="1"/>
</dbReference>
<sequence>MTNYVSSAGKRVETNAIMASLEKNLAMVEFNMDRKVIWVNELFAQTLSYTVSEMQGMNHEAFCLADYRNSKEYQELWANLANGKKYQEKIERIDRTGTSRWLEATYIPVMDVGGTVTSVLKIATDITQREHTTTALIAQLKQMPENLVNVVMANSKEKVTAVESLKNQIQLIDQTATIIREIAAQTNLLSLNAAIEAARAGEHGRGFNVVAQEVKKLSTNANDAIKNVNENVKNISRELENVNEITKDLQRIVKDAKEKIDRTIKEFEKVIAT</sequence>
<reference evidence="6 7" key="1">
    <citation type="journal article" date="2012" name="J. Bacteriol.">
        <title>Genome of Bacillus macauensis ZFHKF-1, a Long-Chain-Forming Bacterium.</title>
        <authorList>
            <person name="Cai L."/>
            <person name="Zhang T."/>
        </authorList>
    </citation>
    <scope>NUCLEOTIDE SEQUENCE [LARGE SCALE GENOMIC DNA]</scope>
    <source>
        <strain evidence="6 7">ZFHKF-1</strain>
    </source>
</reference>
<organism evidence="6 7">
    <name type="scientific">Fictibacillus macauensis ZFHKF-1</name>
    <dbReference type="NCBI Taxonomy" id="1196324"/>
    <lineage>
        <taxon>Bacteria</taxon>
        <taxon>Bacillati</taxon>
        <taxon>Bacillota</taxon>
        <taxon>Bacilli</taxon>
        <taxon>Bacillales</taxon>
        <taxon>Fictibacillaceae</taxon>
        <taxon>Fictibacillus</taxon>
    </lineage>
</organism>
<gene>
    <name evidence="6" type="ORF">A374_15723</name>
</gene>
<evidence type="ECO:0000256" key="3">
    <source>
        <dbReference type="SAM" id="Coils"/>
    </source>
</evidence>
<keyword evidence="3" id="KW-0175">Coiled coil</keyword>
<feature type="domain" description="PAC" evidence="5">
    <location>
        <begin position="84"/>
        <end position="138"/>
    </location>
</feature>
<dbReference type="InterPro" id="IPR000014">
    <property type="entry name" value="PAS"/>
</dbReference>
<dbReference type="SMART" id="SM00283">
    <property type="entry name" value="MA"/>
    <property type="match status" value="1"/>
</dbReference>
<evidence type="ECO:0000256" key="1">
    <source>
        <dbReference type="ARBA" id="ARBA00023224"/>
    </source>
</evidence>
<dbReference type="EMBL" id="AKKV01000036">
    <property type="protein sequence ID" value="EIT84249.1"/>
    <property type="molecule type" value="Genomic_DNA"/>
</dbReference>
<keyword evidence="7" id="KW-1185">Reference proteome</keyword>
<dbReference type="Pfam" id="PF13426">
    <property type="entry name" value="PAS_9"/>
    <property type="match status" value="1"/>
</dbReference>
<dbReference type="PANTHER" id="PTHR32089:SF112">
    <property type="entry name" value="LYSOZYME-LIKE PROTEIN-RELATED"/>
    <property type="match status" value="1"/>
</dbReference>
<feature type="coiled-coil region" evidence="3">
    <location>
        <begin position="211"/>
        <end position="266"/>
    </location>
</feature>
<evidence type="ECO:0000259" key="5">
    <source>
        <dbReference type="PROSITE" id="PS50113"/>
    </source>
</evidence>